<sequence length="253" mass="28074">MKQLQNKRGTTLVELIVCMVLLSILTLAAVTLIRPSAQAYRDIQLQTRAQNLADALIETIRGEVLDANGYIRFTNGATDSANLDSVFDAQTSYSDGTALEFSVYPNHVELIDKDLVPALKNSKGKDLLTQAQAEELNGYLHMRFYQQEQSDFAPLHKKDGEKIAYAYTTAYPKESYMGLYISDLHFYARSWAQENDTDTPRITAMTVVITVAKRDSSGNDVPLCTQKAIVPLPGEPVILYAPGTWNGKASSER</sequence>
<dbReference type="Proteomes" id="UP000759273">
    <property type="component" value="Unassembled WGS sequence"/>
</dbReference>
<proteinExistence type="predicted"/>
<dbReference type="EMBL" id="JAGZGG010000037">
    <property type="protein sequence ID" value="MBS5333309.1"/>
    <property type="molecule type" value="Genomic_DNA"/>
</dbReference>
<organism evidence="2 3">
    <name type="scientific">Subdoligranulum variabile</name>
    <dbReference type="NCBI Taxonomy" id="214851"/>
    <lineage>
        <taxon>Bacteria</taxon>
        <taxon>Bacillati</taxon>
        <taxon>Bacillota</taxon>
        <taxon>Clostridia</taxon>
        <taxon>Eubacteriales</taxon>
        <taxon>Oscillospiraceae</taxon>
        <taxon>Subdoligranulum</taxon>
    </lineage>
</organism>
<accession>A0A943DED3</accession>
<name>A0A943DED3_9FIRM</name>
<dbReference type="SUPFAM" id="SSF54523">
    <property type="entry name" value="Pili subunits"/>
    <property type="match status" value="1"/>
</dbReference>
<protein>
    <submittedName>
        <fullName evidence="2">Type II secretion system protein</fullName>
    </submittedName>
</protein>
<dbReference type="Pfam" id="PF07963">
    <property type="entry name" value="N_methyl"/>
    <property type="match status" value="1"/>
</dbReference>
<keyword evidence="1" id="KW-0472">Membrane</keyword>
<feature type="transmembrane region" description="Helical" evidence="1">
    <location>
        <begin position="12"/>
        <end position="33"/>
    </location>
</feature>
<keyword evidence="1" id="KW-0812">Transmembrane</keyword>
<dbReference type="NCBIfam" id="TIGR02532">
    <property type="entry name" value="IV_pilin_GFxxxE"/>
    <property type="match status" value="1"/>
</dbReference>
<dbReference type="InterPro" id="IPR012902">
    <property type="entry name" value="N_methyl_site"/>
</dbReference>
<evidence type="ECO:0000313" key="3">
    <source>
        <dbReference type="Proteomes" id="UP000759273"/>
    </source>
</evidence>
<comment type="caution">
    <text evidence="2">The sequence shown here is derived from an EMBL/GenBank/DDBJ whole genome shotgun (WGS) entry which is preliminary data.</text>
</comment>
<dbReference type="AlphaFoldDB" id="A0A943DED3"/>
<evidence type="ECO:0000313" key="2">
    <source>
        <dbReference type="EMBL" id="MBS5333309.1"/>
    </source>
</evidence>
<keyword evidence="1" id="KW-1133">Transmembrane helix</keyword>
<reference evidence="2" key="1">
    <citation type="submission" date="2021-02" db="EMBL/GenBank/DDBJ databases">
        <title>Infant gut strain persistence is associated with maternal origin, phylogeny, and functional potential including surface adhesion and iron acquisition.</title>
        <authorList>
            <person name="Lou Y.C."/>
        </authorList>
    </citation>
    <scope>NUCLEOTIDE SEQUENCE</scope>
    <source>
        <strain evidence="2">L3_101_000M1_dasL3_101_000M1_concoct_87</strain>
    </source>
</reference>
<dbReference type="InterPro" id="IPR045584">
    <property type="entry name" value="Pilin-like"/>
</dbReference>
<evidence type="ECO:0000256" key="1">
    <source>
        <dbReference type="SAM" id="Phobius"/>
    </source>
</evidence>
<gene>
    <name evidence="2" type="ORF">KHY36_12375</name>
</gene>